<evidence type="ECO:0000313" key="2">
    <source>
        <dbReference type="EMBL" id="CAH2244825.1"/>
    </source>
</evidence>
<organism evidence="2 3">
    <name type="scientific">Pararge aegeria aegeria</name>
    <dbReference type="NCBI Taxonomy" id="348720"/>
    <lineage>
        <taxon>Eukaryota</taxon>
        <taxon>Metazoa</taxon>
        <taxon>Ecdysozoa</taxon>
        <taxon>Arthropoda</taxon>
        <taxon>Hexapoda</taxon>
        <taxon>Insecta</taxon>
        <taxon>Pterygota</taxon>
        <taxon>Neoptera</taxon>
        <taxon>Endopterygota</taxon>
        <taxon>Lepidoptera</taxon>
        <taxon>Glossata</taxon>
        <taxon>Ditrysia</taxon>
        <taxon>Papilionoidea</taxon>
        <taxon>Nymphalidae</taxon>
        <taxon>Satyrinae</taxon>
        <taxon>Satyrini</taxon>
        <taxon>Parargina</taxon>
        <taxon>Pararge</taxon>
    </lineage>
</organism>
<feature type="transmembrane region" description="Helical" evidence="1">
    <location>
        <begin position="86"/>
        <end position="108"/>
    </location>
</feature>
<sequence>MRWTDQVKATIEPPLHERARKATVREEWRSIVNELQHPDDDQDQSVKTVTTKKTRARVASQNTGQVSISGLHTLLRILWRTVRHSGFLTMFFFLYRFFIINIKLSGLLKNTGLFLE</sequence>
<comment type="caution">
    <text evidence="2">The sequence shown here is derived from an EMBL/GenBank/DDBJ whole genome shotgun (WGS) entry which is preliminary data.</text>
</comment>
<evidence type="ECO:0000256" key="1">
    <source>
        <dbReference type="SAM" id="Phobius"/>
    </source>
</evidence>
<keyword evidence="1" id="KW-1133">Transmembrane helix</keyword>
<reference evidence="2" key="1">
    <citation type="submission" date="2022-03" db="EMBL/GenBank/DDBJ databases">
        <authorList>
            <person name="Lindestad O."/>
        </authorList>
    </citation>
    <scope>NUCLEOTIDE SEQUENCE</scope>
</reference>
<evidence type="ECO:0000313" key="3">
    <source>
        <dbReference type="Proteomes" id="UP000838756"/>
    </source>
</evidence>
<proteinExistence type="predicted"/>
<protein>
    <submittedName>
        <fullName evidence="2">Jg16104 protein</fullName>
    </submittedName>
</protein>
<dbReference type="AlphaFoldDB" id="A0A8S4S2J8"/>
<dbReference type="Proteomes" id="UP000838756">
    <property type="component" value="Unassembled WGS sequence"/>
</dbReference>
<gene>
    <name evidence="2" type="primary">jg16104</name>
    <name evidence="2" type="ORF">PAEG_LOCUS20734</name>
</gene>
<keyword evidence="1" id="KW-0472">Membrane</keyword>
<keyword evidence="3" id="KW-1185">Reference proteome</keyword>
<keyword evidence="1" id="KW-0812">Transmembrane</keyword>
<accession>A0A8S4S2J8</accession>
<name>A0A8S4S2J8_9NEOP</name>
<dbReference type="EMBL" id="CAKXAJ010025864">
    <property type="protein sequence ID" value="CAH2244825.1"/>
    <property type="molecule type" value="Genomic_DNA"/>
</dbReference>
<dbReference type="OrthoDB" id="6938941at2759"/>